<name>A0A3P7MSD6_DIBLA</name>
<dbReference type="PROSITE" id="PS51257">
    <property type="entry name" value="PROKAR_LIPOPROTEIN"/>
    <property type="match status" value="1"/>
</dbReference>
<organism evidence="2 3">
    <name type="scientific">Dibothriocephalus latus</name>
    <name type="common">Fish tapeworm</name>
    <name type="synonym">Diphyllobothrium latum</name>
    <dbReference type="NCBI Taxonomy" id="60516"/>
    <lineage>
        <taxon>Eukaryota</taxon>
        <taxon>Metazoa</taxon>
        <taxon>Spiralia</taxon>
        <taxon>Lophotrochozoa</taxon>
        <taxon>Platyhelminthes</taxon>
        <taxon>Cestoda</taxon>
        <taxon>Eucestoda</taxon>
        <taxon>Diphyllobothriidea</taxon>
        <taxon>Diphyllobothriidae</taxon>
        <taxon>Dibothriocephalus</taxon>
    </lineage>
</organism>
<evidence type="ECO:0000313" key="3">
    <source>
        <dbReference type="Proteomes" id="UP000281553"/>
    </source>
</evidence>
<feature type="region of interest" description="Disordered" evidence="1">
    <location>
        <begin position="1"/>
        <end position="33"/>
    </location>
</feature>
<reference evidence="2 3" key="1">
    <citation type="submission" date="2018-11" db="EMBL/GenBank/DDBJ databases">
        <authorList>
            <consortium name="Pathogen Informatics"/>
        </authorList>
    </citation>
    <scope>NUCLEOTIDE SEQUENCE [LARGE SCALE GENOMIC DNA]</scope>
</reference>
<sequence>MSRSSSHSSVCSVSSASSCSVWSSSSSLSPPYYSPEIPSEPYNLILSPRAAEDLRTPQSSLKLRIRWQQRLRRFLRNLCCFSHPRTEVD</sequence>
<accession>A0A3P7MSD6</accession>
<protein>
    <submittedName>
        <fullName evidence="2">Uncharacterized protein</fullName>
    </submittedName>
</protein>
<dbReference type="AlphaFoldDB" id="A0A3P7MSD6"/>
<evidence type="ECO:0000313" key="2">
    <source>
        <dbReference type="EMBL" id="VDN29650.1"/>
    </source>
</evidence>
<dbReference type="EMBL" id="UYRU01078924">
    <property type="protein sequence ID" value="VDN29650.1"/>
    <property type="molecule type" value="Genomic_DNA"/>
</dbReference>
<dbReference type="Proteomes" id="UP000281553">
    <property type="component" value="Unassembled WGS sequence"/>
</dbReference>
<proteinExistence type="predicted"/>
<evidence type="ECO:0000256" key="1">
    <source>
        <dbReference type="SAM" id="MobiDB-lite"/>
    </source>
</evidence>
<keyword evidence="3" id="KW-1185">Reference proteome</keyword>
<gene>
    <name evidence="2" type="ORF">DILT_LOCUS15404</name>
</gene>